<gene>
    <name evidence="1" type="ORF">Ccr32_gp062</name>
</gene>
<evidence type="ECO:0000313" key="2">
    <source>
        <dbReference type="Proteomes" id="UP000222485"/>
    </source>
</evidence>
<accession>A0A1V0EDJ0</accession>
<reference evidence="2" key="1">
    <citation type="journal article" date="2017" name="Curr. Microbiol.">
        <title>Genomic Diversity of Type B3 Bacteriophages of Caulobacter crescentus.</title>
        <authorList>
            <person name="Ash K.T."/>
            <person name="Drake K.M."/>
            <person name="Gibbs W.S."/>
            <person name="Ely B."/>
        </authorList>
    </citation>
    <scope>NUCLEOTIDE SEQUENCE [LARGE SCALE GENOMIC DNA]</scope>
</reference>
<sequence>MADLTINLDALPAPPEPPAYDFRDDQNLVPRARIIADGLLAGRHILHGDEHTLARAVIVLLEEREKKTNSPCTLIVVEGVVERDRLQKLLDPTTKAFHVITPMQRGEATRGRRYAAIFVRYPSAAWFDAKNVETHQFQAWEREHLFPRLLKGGHFQHI</sequence>
<name>A0A1V0EDJ0_9CAUD</name>
<dbReference type="EMBL" id="KY555146">
    <property type="protein sequence ID" value="ARB14981.1"/>
    <property type="molecule type" value="Genomic_DNA"/>
</dbReference>
<organism evidence="1 2">
    <name type="scientific">Caulobacter phage Ccr32</name>
    <dbReference type="NCBI Taxonomy" id="1959738"/>
    <lineage>
        <taxon>Viruses</taxon>
        <taxon>Duplodnaviria</taxon>
        <taxon>Heunggongvirae</taxon>
        <taxon>Uroviricota</taxon>
        <taxon>Caudoviricetes</taxon>
        <taxon>Jeanschmidtviridae</taxon>
        <taxon>Shapirovirus</taxon>
        <taxon>Shapirovirus cbk</taxon>
    </lineage>
</organism>
<proteinExistence type="predicted"/>
<dbReference type="Proteomes" id="UP000222485">
    <property type="component" value="Genome"/>
</dbReference>
<evidence type="ECO:0000313" key="1">
    <source>
        <dbReference type="EMBL" id="ARB14981.1"/>
    </source>
</evidence>
<protein>
    <submittedName>
        <fullName evidence="1">Uncharacterized protein</fullName>
    </submittedName>
</protein>